<reference evidence="2" key="1">
    <citation type="submission" date="2015-05" db="EMBL/GenBank/DDBJ databases">
        <title>Permanent draft genome of Rhodopirellula islandicus K833.</title>
        <authorList>
            <person name="Kizina J."/>
            <person name="Richter M."/>
            <person name="Glockner F.O."/>
            <person name="Harder J."/>
        </authorList>
    </citation>
    <scope>NUCLEOTIDE SEQUENCE [LARGE SCALE GENOMIC DNA]</scope>
    <source>
        <strain evidence="2">K833</strain>
    </source>
</reference>
<feature type="compositionally biased region" description="Basic and acidic residues" evidence="1">
    <location>
        <begin position="37"/>
        <end position="46"/>
    </location>
</feature>
<feature type="region of interest" description="Disordered" evidence="1">
    <location>
        <begin position="1"/>
        <end position="46"/>
    </location>
</feature>
<dbReference type="PATRIC" id="fig|595434.4.peg.5145"/>
<dbReference type="Proteomes" id="UP000036367">
    <property type="component" value="Unassembled WGS sequence"/>
</dbReference>
<sequence>MRKSHTELRKETEKMRDEFEAFRKQEAADSEGLNDAPSKKDDANKE</sequence>
<evidence type="ECO:0000256" key="1">
    <source>
        <dbReference type="SAM" id="MobiDB-lite"/>
    </source>
</evidence>
<dbReference type="RefSeq" id="WP_160311486.1">
    <property type="nucleotide sequence ID" value="NZ_LECT01000044.1"/>
</dbReference>
<accession>A0A0J1EA38</accession>
<protein>
    <submittedName>
        <fullName evidence="2">Uncharacterized protein</fullName>
    </submittedName>
</protein>
<keyword evidence="3" id="KW-1185">Reference proteome</keyword>
<organism evidence="2 3">
    <name type="scientific">Rhodopirellula islandica</name>
    <dbReference type="NCBI Taxonomy" id="595434"/>
    <lineage>
        <taxon>Bacteria</taxon>
        <taxon>Pseudomonadati</taxon>
        <taxon>Planctomycetota</taxon>
        <taxon>Planctomycetia</taxon>
        <taxon>Pirellulales</taxon>
        <taxon>Pirellulaceae</taxon>
        <taxon>Rhodopirellula</taxon>
    </lineage>
</organism>
<dbReference type="AlphaFoldDB" id="A0A0J1EA38"/>
<comment type="caution">
    <text evidence="2">The sequence shown here is derived from an EMBL/GenBank/DDBJ whole genome shotgun (WGS) entry which is preliminary data.</text>
</comment>
<proteinExistence type="predicted"/>
<feature type="compositionally biased region" description="Basic and acidic residues" evidence="1">
    <location>
        <begin position="1"/>
        <end position="27"/>
    </location>
</feature>
<evidence type="ECO:0000313" key="2">
    <source>
        <dbReference type="EMBL" id="KLU02349.1"/>
    </source>
</evidence>
<name>A0A0J1EA38_RHOIS</name>
<dbReference type="EMBL" id="LECT01000044">
    <property type="protein sequence ID" value="KLU02349.1"/>
    <property type="molecule type" value="Genomic_DNA"/>
</dbReference>
<evidence type="ECO:0000313" key="3">
    <source>
        <dbReference type="Proteomes" id="UP000036367"/>
    </source>
</evidence>
<gene>
    <name evidence="2" type="ORF">RISK_005415</name>
</gene>
<dbReference type="STRING" id="595434.RISK_005415"/>